<dbReference type="EMBL" id="JBEWZI010000027">
    <property type="protein sequence ID" value="MET7016075.1"/>
    <property type="molecule type" value="Genomic_DNA"/>
</dbReference>
<dbReference type="PANTHER" id="PTHR11364">
    <property type="entry name" value="THIOSULFATE SULFERTANSFERASE"/>
    <property type="match status" value="1"/>
</dbReference>
<dbReference type="PANTHER" id="PTHR11364:SF27">
    <property type="entry name" value="SULFURTRANSFERASE"/>
    <property type="match status" value="1"/>
</dbReference>
<evidence type="ECO:0000313" key="5">
    <source>
        <dbReference type="EMBL" id="MET7016075.1"/>
    </source>
</evidence>
<dbReference type="SMART" id="SM00450">
    <property type="entry name" value="RHOD"/>
    <property type="match status" value="2"/>
</dbReference>
<evidence type="ECO:0000256" key="3">
    <source>
        <dbReference type="RuleBase" id="RU000507"/>
    </source>
</evidence>
<comment type="caution">
    <text evidence="5">The sequence shown here is derived from an EMBL/GenBank/DDBJ whole genome shotgun (WGS) entry which is preliminary data.</text>
</comment>
<evidence type="ECO:0000259" key="4">
    <source>
        <dbReference type="PROSITE" id="PS50206"/>
    </source>
</evidence>
<gene>
    <name evidence="5" type="ORF">ABXR19_17960</name>
</gene>
<dbReference type="InterPro" id="IPR001763">
    <property type="entry name" value="Rhodanese-like_dom"/>
</dbReference>
<accession>A0ABV2TQ73</accession>
<keyword evidence="2" id="KW-0677">Repeat</keyword>
<proteinExistence type="predicted"/>
<sequence length="312" mass="33997">MQRLYLVDKLKWSLKVLESYQEKFYNPFIDAFTLDAWLLASRSIVVLDTRFDTTNGDANALKLADRLPGAVHVDINLEAASKAGPKTGRLPLPSIKQLQIDVSRWGINTDSVVVVYDEGHGAQAARLWWVLRWAGVRCVHILDGGYKAWRAAGLPTTREAGLSKRGSVRLIAGGLVEIDATQVVTWPQAGQLLDARTYEAYTGQAGQTTTGHIPGASSLPVASLQTPEGRLKSAESLRHQLDELGINLNRPIATYCGSGGGAAYNVAALHSLGVEAALYAGSWSEWIKDPSRPTCQGDEQARNARQFMPIEF</sequence>
<dbReference type="RefSeq" id="WP_354602533.1">
    <property type="nucleotide sequence ID" value="NZ_JBEWZI010000027.1"/>
</dbReference>
<evidence type="ECO:0000256" key="2">
    <source>
        <dbReference type="ARBA" id="ARBA00022737"/>
    </source>
</evidence>
<organism evidence="5 6">
    <name type="scientific">Uliginosibacterium flavum</name>
    <dbReference type="NCBI Taxonomy" id="1396831"/>
    <lineage>
        <taxon>Bacteria</taxon>
        <taxon>Pseudomonadati</taxon>
        <taxon>Pseudomonadota</taxon>
        <taxon>Betaproteobacteria</taxon>
        <taxon>Rhodocyclales</taxon>
        <taxon>Zoogloeaceae</taxon>
        <taxon>Uliginosibacterium</taxon>
    </lineage>
</organism>
<dbReference type="PROSITE" id="PS50206">
    <property type="entry name" value="RHODANESE_3"/>
    <property type="match status" value="2"/>
</dbReference>
<dbReference type="SUPFAM" id="SSF52821">
    <property type="entry name" value="Rhodanese/Cell cycle control phosphatase"/>
    <property type="match status" value="2"/>
</dbReference>
<keyword evidence="6" id="KW-1185">Reference proteome</keyword>
<dbReference type="InterPro" id="IPR036873">
    <property type="entry name" value="Rhodanese-like_dom_sf"/>
</dbReference>
<protein>
    <recommendedName>
        <fullName evidence="3">Sulfurtransferase</fullName>
    </recommendedName>
</protein>
<keyword evidence="1 3" id="KW-0808">Transferase</keyword>
<evidence type="ECO:0000313" key="6">
    <source>
        <dbReference type="Proteomes" id="UP001549691"/>
    </source>
</evidence>
<dbReference type="Pfam" id="PF00581">
    <property type="entry name" value="Rhodanese"/>
    <property type="match status" value="2"/>
</dbReference>
<reference evidence="5 6" key="1">
    <citation type="submission" date="2024-07" db="EMBL/GenBank/DDBJ databases">
        <title>Uliginosibacterium flavum JJ3220;KACC:17644.</title>
        <authorList>
            <person name="Kim M.K."/>
        </authorList>
    </citation>
    <scope>NUCLEOTIDE SEQUENCE [LARGE SCALE GENOMIC DNA]</scope>
    <source>
        <strain evidence="5 6">KACC:17644</strain>
    </source>
</reference>
<dbReference type="Gene3D" id="3.40.250.10">
    <property type="entry name" value="Rhodanese-like domain"/>
    <property type="match status" value="2"/>
</dbReference>
<dbReference type="GO" id="GO:0016740">
    <property type="term" value="F:transferase activity"/>
    <property type="evidence" value="ECO:0007669"/>
    <property type="project" value="UniProtKB-KW"/>
</dbReference>
<dbReference type="InterPro" id="IPR001307">
    <property type="entry name" value="Thiosulphate_STrfase_CS"/>
</dbReference>
<dbReference type="InterPro" id="IPR045078">
    <property type="entry name" value="TST/MPST-like"/>
</dbReference>
<evidence type="ECO:0000256" key="1">
    <source>
        <dbReference type="ARBA" id="ARBA00022679"/>
    </source>
</evidence>
<dbReference type="Proteomes" id="UP001549691">
    <property type="component" value="Unassembled WGS sequence"/>
</dbReference>
<dbReference type="CDD" id="cd01448">
    <property type="entry name" value="TST_Repeat_1"/>
    <property type="match status" value="1"/>
</dbReference>
<feature type="domain" description="Rhodanese" evidence="4">
    <location>
        <begin position="191"/>
        <end position="288"/>
    </location>
</feature>
<name>A0ABV2TQ73_9RHOO</name>
<feature type="domain" description="Rhodanese" evidence="4">
    <location>
        <begin position="40"/>
        <end position="158"/>
    </location>
</feature>
<dbReference type="PROSITE" id="PS00683">
    <property type="entry name" value="RHODANESE_2"/>
    <property type="match status" value="1"/>
</dbReference>